<feature type="region of interest" description="Disordered" evidence="1">
    <location>
        <begin position="1"/>
        <end position="73"/>
    </location>
</feature>
<gene>
    <name evidence="2" type="ORF">HWI92_06885</name>
</gene>
<evidence type="ECO:0000256" key="1">
    <source>
        <dbReference type="SAM" id="MobiDB-lite"/>
    </source>
</evidence>
<reference evidence="2 3" key="1">
    <citation type="submission" date="2020-06" db="EMBL/GenBank/DDBJ databases">
        <title>Dyadobacter sandarakinus sp. nov., isolated from the soil of the Arctic Yellow River Station.</title>
        <authorList>
            <person name="Zhang Y."/>
            <person name="Peng F."/>
        </authorList>
    </citation>
    <scope>NUCLEOTIDE SEQUENCE [LARGE SCALE GENOMIC DNA]</scope>
    <source>
        <strain evidence="2 3">Q3-56</strain>
    </source>
</reference>
<organism evidence="2 3">
    <name type="scientific">Dyadobacter sandarakinus</name>
    <dbReference type="NCBI Taxonomy" id="2747268"/>
    <lineage>
        <taxon>Bacteria</taxon>
        <taxon>Pseudomonadati</taxon>
        <taxon>Bacteroidota</taxon>
        <taxon>Cytophagia</taxon>
        <taxon>Cytophagales</taxon>
        <taxon>Spirosomataceae</taxon>
        <taxon>Dyadobacter</taxon>
    </lineage>
</organism>
<protein>
    <submittedName>
        <fullName evidence="2">Uncharacterized protein</fullName>
    </submittedName>
</protein>
<proteinExistence type="predicted"/>
<sequence>MGKDQSGGFHPPKGQPSGANKQEGLGISTTPPEQLEDYLQRTDEYVVDDETLDPSLPVRNPNRHMAQPDGGRANLREKDKTIELAIDSDVDTVPEELPGILSKEMFTELADYESDCCISIYLPTHQSGVAVNEKQDAILFKNTLKDLSATLTEKGIDPARVKQLLTPGFELLQQDTFWANMGQGLGIFIAENYFRYVKMPVTPQQHVSSATRFFVAPLVPTLASKEYFFLLVISKHRCQLFKADAFSMKPVDVEGLPEDMMSVKRISEKDASTVRIGVSSGGSANFHGMAGGNPDEKDNIAVYFEAVDDILFKEVLNKENAPLLLAGVEYLIPIYRSACDYHNVCKEALTGSHEHDELHALYAQAREIMAPYFRKPQETAATMFANQSATPLTNSMPEGVIPAAYYGRISHLFAAKGEQVWGTFNETTSELKLHAQQQDDSEDLLNRAVVKTLANGGEAFLVEPDEMPSEGPLAAVLRY</sequence>
<evidence type="ECO:0000313" key="2">
    <source>
        <dbReference type="EMBL" id="QRR00652.1"/>
    </source>
</evidence>
<dbReference type="EMBL" id="CP056775">
    <property type="protein sequence ID" value="QRR00652.1"/>
    <property type="molecule type" value="Genomic_DNA"/>
</dbReference>
<accession>A0ABX7I542</accession>
<dbReference type="Pfam" id="PF18849">
    <property type="entry name" value="baeRF_family7"/>
    <property type="match status" value="1"/>
</dbReference>
<dbReference type="RefSeq" id="WP_204661954.1">
    <property type="nucleotide sequence ID" value="NZ_CP056775.1"/>
</dbReference>
<name>A0ABX7I542_9BACT</name>
<dbReference type="InterPro" id="IPR040837">
    <property type="entry name" value="Bact_RF_family7"/>
</dbReference>
<keyword evidence="3" id="KW-1185">Reference proteome</keyword>
<evidence type="ECO:0000313" key="3">
    <source>
        <dbReference type="Proteomes" id="UP000612680"/>
    </source>
</evidence>
<dbReference type="Proteomes" id="UP000612680">
    <property type="component" value="Chromosome"/>
</dbReference>